<dbReference type="Proteomes" id="UP000184300">
    <property type="component" value="Unassembled WGS sequence"/>
</dbReference>
<dbReference type="InterPro" id="IPR015943">
    <property type="entry name" value="WD40/YVTN_repeat-like_dom_sf"/>
</dbReference>
<evidence type="ECO:0000256" key="6">
    <source>
        <dbReference type="ARBA" id="ARBA00023010"/>
    </source>
</evidence>
<dbReference type="PANTHER" id="PTHR13405">
    <property type="entry name" value="NUCLEAR PORE COMPLEX PROTEIN NUP133"/>
    <property type="match status" value="1"/>
</dbReference>
<evidence type="ECO:0000313" key="11">
    <source>
        <dbReference type="EMBL" id="OJJ87266.1"/>
    </source>
</evidence>
<dbReference type="Gene3D" id="2.130.10.10">
    <property type="entry name" value="YVTN repeat-like/Quinoprotein amine dehydrogenase"/>
    <property type="match status" value="1"/>
</dbReference>
<sequence length="1310" mass="145790">MFVPKATASLRSSRRRQRTSSGESIKQHKAKRQRSAQENVESELENDRIERDYECESVGLGVSESDKAKPETTENTGAQKQIAIRGPKKTDKRDDDNDIDGAVVLSRTNLYTVSQLPALPDQIRESQSGHFTCSFGTGHGYALVLTQSHAIIWPYSSSASSPSPAEVFTLSVPESCRDTTAEAPFGVLLSTATSGPPGLMVIIPSTGKIVYWETVSSAISLALSRHKQNGLQGSISGLLYGEHVTEVVSGEPSGVIATLSSGRVAQITVRSSQGKPTIASDFLRNSTSGSMGFLGGIKNALAGGFWRKEIAAARPGVSRQRGQRDIIIATASGLVEVWDTHWSNGSILRKQFDIRQHLAESLGPNLADESGDHALKILDLASGAGNDSNVRGSQAPETGKWPLYFVVELPQGSSSTSLWVIRMILSDDGRVLSTRLINLHHTRSNESKLRLFVSEPGDTGFVVIGQSIIVLSLAQFDDRIAPQDSHPLPSIFCDRIDLRSGIEYELLGSGFEEAAYHNPLPACFLMVRGFGVVRVSAVPRRRAQNGTDEEHVTTAKHKLEQAVFYGTMVRNPLNLASKGGLDFPVDELEQAALEICRELLRSSSKYIPSSGIPLDQNLRSRAKALDDLASLLTQRGLPFNGLTRSELIWGAEKLAAQKAMWKIEGELRRKNTDGPTFLSRVIDQMSEKFKTKFDSRHSDSDYVRHWFLHDTYRMEHIIPWIFNAIKPQKGQSKQGRRMAEQIFQASEFSLAVLETAFRFRDERASLYGLNEEFLEDGVLVAGYENLPEPWTSHNMAYVETGHLLDLELGSCMAWIQQTMSIVDAPPNDVVEDIAKNCARQLRVLSQMHGERIRWLSSQGDPKSMDEIVSAEQSHVKQRRWQLFKLAGIGQLDGAISLAEKFRDMGALVELIIELQDQTKCQLFSETSSDGPDAVVLDKESGELGRKISHYFEKFGESWANAFFSRQISMGQSGVLFAMRKFQPFITRFLRKNPAYQRLSWINDVVGENDYGTAAECLTNLAIEHESDLWSHRVELSLAKLSSLAALEETGSAHDSINQSDIKRVEDYAELDAVQEVIHAHITPALQDAIDQKAEIDLAVEQFGRHIAEHRPSLHEVLARALTRVVAREVVGIDQLVDLLTLLDTTRAPDYEQSELSGKEFYLALRAIRLGCCSQRDQSYTSTLQKLVWRRCMIRDNWEGMGTVAAEGLSNEAHDTALFHTLVLCLKDRHEDDNSLYVPISPVDVILSEQESQILYSQFRSEQRGRVARDFDNENETFCRYMELGNLEFWFKNLFAQIVAASPVDTGKPDD</sequence>
<dbReference type="GO" id="GO:0031080">
    <property type="term" value="C:nuclear pore outer ring"/>
    <property type="evidence" value="ECO:0007669"/>
    <property type="project" value="TreeGrafter"/>
</dbReference>
<dbReference type="OrthoDB" id="103454at2759"/>
<evidence type="ECO:0000256" key="1">
    <source>
        <dbReference type="ARBA" id="ARBA00004259"/>
    </source>
</evidence>
<dbReference type="RefSeq" id="XP_022403955.1">
    <property type="nucleotide sequence ID" value="XM_022540144.1"/>
</dbReference>
<comment type="similarity">
    <text evidence="2">Belongs to the nucleoporin Nup133 family.</text>
</comment>
<evidence type="ECO:0000256" key="5">
    <source>
        <dbReference type="ARBA" id="ARBA00022927"/>
    </source>
</evidence>
<dbReference type="InterPro" id="IPR037624">
    <property type="entry name" value="Nup133-like"/>
</dbReference>
<feature type="region of interest" description="Disordered" evidence="8">
    <location>
        <begin position="1"/>
        <end position="99"/>
    </location>
</feature>
<accession>A0A1L9VTQ1</accession>
<dbReference type="SUPFAM" id="SSF117289">
    <property type="entry name" value="Nucleoporin domain"/>
    <property type="match status" value="1"/>
</dbReference>
<evidence type="ECO:0000256" key="4">
    <source>
        <dbReference type="ARBA" id="ARBA00022816"/>
    </source>
</evidence>
<evidence type="ECO:0008006" key="13">
    <source>
        <dbReference type="Google" id="ProtNLM"/>
    </source>
</evidence>
<keyword evidence="7" id="KW-0539">Nucleus</keyword>
<keyword evidence="12" id="KW-1185">Reference proteome</keyword>
<dbReference type="GO" id="GO:0006606">
    <property type="term" value="P:protein import into nucleus"/>
    <property type="evidence" value="ECO:0007669"/>
    <property type="project" value="TreeGrafter"/>
</dbReference>
<dbReference type="GeneID" id="34456405"/>
<dbReference type="InterPro" id="IPR007187">
    <property type="entry name" value="Nucleoporin_Nup133/Nup155_C"/>
</dbReference>
<keyword evidence="4" id="KW-0509">mRNA transport</keyword>
<dbReference type="Pfam" id="PF03177">
    <property type="entry name" value="Nucleoporin_C"/>
    <property type="match status" value="1"/>
</dbReference>
<evidence type="ECO:0000259" key="10">
    <source>
        <dbReference type="Pfam" id="PF08801"/>
    </source>
</evidence>
<evidence type="ECO:0000256" key="2">
    <source>
        <dbReference type="ARBA" id="ARBA00005569"/>
    </source>
</evidence>
<keyword evidence="6" id="KW-0811">Translocation</keyword>
<evidence type="ECO:0000256" key="3">
    <source>
        <dbReference type="ARBA" id="ARBA00022448"/>
    </source>
</evidence>
<dbReference type="GO" id="GO:0016973">
    <property type="term" value="P:poly(A)+ mRNA export from nucleus"/>
    <property type="evidence" value="ECO:0007669"/>
    <property type="project" value="TreeGrafter"/>
</dbReference>
<dbReference type="GO" id="GO:0017056">
    <property type="term" value="F:structural constituent of nuclear pore"/>
    <property type="evidence" value="ECO:0007669"/>
    <property type="project" value="InterPro"/>
</dbReference>
<dbReference type="VEuPathDB" id="FungiDB:ASPGLDRAFT_120534"/>
<evidence type="ECO:0000256" key="7">
    <source>
        <dbReference type="ARBA" id="ARBA00023242"/>
    </source>
</evidence>
<dbReference type="InterPro" id="IPR014908">
    <property type="entry name" value="Nucleoporin_Nup133/Nup155_N"/>
</dbReference>
<feature type="domain" description="Nucleoporin Nup133/Nup155-like N-terminal" evidence="10">
    <location>
        <begin position="107"/>
        <end position="534"/>
    </location>
</feature>
<evidence type="ECO:0000313" key="12">
    <source>
        <dbReference type="Proteomes" id="UP000184300"/>
    </source>
</evidence>
<dbReference type="PANTHER" id="PTHR13405:SF11">
    <property type="entry name" value="NUCLEAR PORE COMPLEX PROTEIN NUP133"/>
    <property type="match status" value="1"/>
</dbReference>
<feature type="compositionally biased region" description="Basic and acidic residues" evidence="8">
    <location>
        <begin position="45"/>
        <end position="54"/>
    </location>
</feature>
<reference evidence="12" key="1">
    <citation type="journal article" date="2017" name="Genome Biol.">
        <title>Comparative genomics reveals high biological diversity and specific adaptations in the industrially and medically important fungal genus Aspergillus.</title>
        <authorList>
            <person name="de Vries R.P."/>
            <person name="Riley R."/>
            <person name="Wiebenga A."/>
            <person name="Aguilar-Osorio G."/>
            <person name="Amillis S."/>
            <person name="Uchima C.A."/>
            <person name="Anderluh G."/>
            <person name="Asadollahi M."/>
            <person name="Askin M."/>
            <person name="Barry K."/>
            <person name="Battaglia E."/>
            <person name="Bayram O."/>
            <person name="Benocci T."/>
            <person name="Braus-Stromeyer S.A."/>
            <person name="Caldana C."/>
            <person name="Canovas D."/>
            <person name="Cerqueira G.C."/>
            <person name="Chen F."/>
            <person name="Chen W."/>
            <person name="Choi C."/>
            <person name="Clum A."/>
            <person name="Dos Santos R.A."/>
            <person name="Damasio A.R."/>
            <person name="Diallinas G."/>
            <person name="Emri T."/>
            <person name="Fekete E."/>
            <person name="Flipphi M."/>
            <person name="Freyberg S."/>
            <person name="Gallo A."/>
            <person name="Gournas C."/>
            <person name="Habgood R."/>
            <person name="Hainaut M."/>
            <person name="Harispe M.L."/>
            <person name="Henrissat B."/>
            <person name="Hilden K.S."/>
            <person name="Hope R."/>
            <person name="Hossain A."/>
            <person name="Karabika E."/>
            <person name="Karaffa L."/>
            <person name="Karanyi Z."/>
            <person name="Krasevec N."/>
            <person name="Kuo A."/>
            <person name="Kusch H."/>
            <person name="LaButti K."/>
            <person name="Lagendijk E.L."/>
            <person name="Lapidus A."/>
            <person name="Levasseur A."/>
            <person name="Lindquist E."/>
            <person name="Lipzen A."/>
            <person name="Logrieco A.F."/>
            <person name="MacCabe A."/>
            <person name="Maekelae M.R."/>
            <person name="Malavazi I."/>
            <person name="Melin P."/>
            <person name="Meyer V."/>
            <person name="Mielnichuk N."/>
            <person name="Miskei M."/>
            <person name="Molnar A.P."/>
            <person name="Mule G."/>
            <person name="Ngan C.Y."/>
            <person name="Orejas M."/>
            <person name="Orosz E."/>
            <person name="Ouedraogo J.P."/>
            <person name="Overkamp K.M."/>
            <person name="Park H.-S."/>
            <person name="Perrone G."/>
            <person name="Piumi F."/>
            <person name="Punt P.J."/>
            <person name="Ram A.F."/>
            <person name="Ramon A."/>
            <person name="Rauscher S."/>
            <person name="Record E."/>
            <person name="Riano-Pachon D.M."/>
            <person name="Robert V."/>
            <person name="Roehrig J."/>
            <person name="Ruller R."/>
            <person name="Salamov A."/>
            <person name="Salih N.S."/>
            <person name="Samson R.A."/>
            <person name="Sandor E."/>
            <person name="Sanguinetti M."/>
            <person name="Schuetze T."/>
            <person name="Sepcic K."/>
            <person name="Shelest E."/>
            <person name="Sherlock G."/>
            <person name="Sophianopoulou V."/>
            <person name="Squina F.M."/>
            <person name="Sun H."/>
            <person name="Susca A."/>
            <person name="Todd R.B."/>
            <person name="Tsang A."/>
            <person name="Unkles S.E."/>
            <person name="van de Wiele N."/>
            <person name="van Rossen-Uffink D."/>
            <person name="Oliveira J.V."/>
            <person name="Vesth T.C."/>
            <person name="Visser J."/>
            <person name="Yu J.-H."/>
            <person name="Zhou M."/>
            <person name="Andersen M.R."/>
            <person name="Archer D.B."/>
            <person name="Baker S.E."/>
            <person name="Benoit I."/>
            <person name="Brakhage A.A."/>
            <person name="Braus G.H."/>
            <person name="Fischer R."/>
            <person name="Frisvad J.C."/>
            <person name="Goldman G.H."/>
            <person name="Houbraken J."/>
            <person name="Oakley B."/>
            <person name="Pocsi I."/>
            <person name="Scazzocchio C."/>
            <person name="Seiboth B."/>
            <person name="vanKuyk P.A."/>
            <person name="Wortman J."/>
            <person name="Dyer P.S."/>
            <person name="Grigoriev I.V."/>
        </authorList>
    </citation>
    <scope>NUCLEOTIDE SEQUENCE [LARGE SCALE GENOMIC DNA]</scope>
    <source>
        <strain evidence="12">CBS 516.65</strain>
    </source>
</reference>
<feature type="domain" description="Nucleoporin Nup133/Nup155-like C-terminal" evidence="9">
    <location>
        <begin position="647"/>
        <end position="1292"/>
    </location>
</feature>
<gene>
    <name evidence="11" type="ORF">ASPGLDRAFT_120534</name>
</gene>
<dbReference type="GO" id="GO:0000972">
    <property type="term" value="P:transcription-dependent tethering of RNA polymerase II gene DNA at nuclear periphery"/>
    <property type="evidence" value="ECO:0007669"/>
    <property type="project" value="TreeGrafter"/>
</dbReference>
<evidence type="ECO:0000256" key="8">
    <source>
        <dbReference type="SAM" id="MobiDB-lite"/>
    </source>
</evidence>
<keyword evidence="5" id="KW-0653">Protein transport</keyword>
<proteinExistence type="inferred from homology"/>
<dbReference type="Pfam" id="PF08801">
    <property type="entry name" value="Nucleoporin_N"/>
    <property type="match status" value="1"/>
</dbReference>
<dbReference type="Gene3D" id="1.20.58.1380">
    <property type="match status" value="1"/>
</dbReference>
<protein>
    <recommendedName>
        <fullName evidence="13">Nucleoporin Nup133/Nup155-like N-terminal domain-containing protein</fullName>
    </recommendedName>
</protein>
<keyword evidence="3" id="KW-0813">Transport</keyword>
<dbReference type="STRING" id="1160497.A0A1L9VTQ1"/>
<organism evidence="11 12">
    <name type="scientific">Aspergillus glaucus CBS 516.65</name>
    <dbReference type="NCBI Taxonomy" id="1160497"/>
    <lineage>
        <taxon>Eukaryota</taxon>
        <taxon>Fungi</taxon>
        <taxon>Dikarya</taxon>
        <taxon>Ascomycota</taxon>
        <taxon>Pezizomycotina</taxon>
        <taxon>Eurotiomycetes</taxon>
        <taxon>Eurotiomycetidae</taxon>
        <taxon>Eurotiales</taxon>
        <taxon>Aspergillaceae</taxon>
        <taxon>Aspergillus</taxon>
        <taxon>Aspergillus subgen. Aspergillus</taxon>
    </lineage>
</organism>
<dbReference type="EMBL" id="KV878891">
    <property type="protein sequence ID" value="OJJ87266.1"/>
    <property type="molecule type" value="Genomic_DNA"/>
</dbReference>
<evidence type="ECO:0000259" key="9">
    <source>
        <dbReference type="Pfam" id="PF03177"/>
    </source>
</evidence>
<name>A0A1L9VTQ1_ASPGL</name>
<comment type="subcellular location">
    <subcellularLocation>
        <location evidence="1">Nucleus envelope</location>
    </subcellularLocation>
</comment>